<evidence type="ECO:0000313" key="4">
    <source>
        <dbReference type="Proteomes" id="UP000284451"/>
    </source>
</evidence>
<dbReference type="AlphaFoldDB" id="A0A443K3F9"/>
<gene>
    <name evidence="3" type="ORF">D2T29_18865</name>
</gene>
<dbReference type="PROSITE" id="PS50263">
    <property type="entry name" value="CN_HYDROLASE"/>
    <property type="match status" value="1"/>
</dbReference>
<feature type="domain" description="CN hydrolase" evidence="2">
    <location>
        <begin position="4"/>
        <end position="246"/>
    </location>
</feature>
<proteinExistence type="predicted"/>
<comment type="caution">
    <text evidence="3">The sequence shown here is derived from an EMBL/GenBank/DDBJ whole genome shotgun (WGS) entry which is preliminary data.</text>
</comment>
<reference evidence="3 4" key="2">
    <citation type="submission" date="2019-01" db="EMBL/GenBank/DDBJ databases">
        <authorList>
            <person name="Li Y."/>
        </authorList>
    </citation>
    <scope>NUCLEOTIDE SEQUENCE [LARGE SCALE GENOMIC DNA]</scope>
    <source>
        <strain evidence="3 4">07D10-4-3</strain>
    </source>
</reference>
<dbReference type="InterPro" id="IPR050345">
    <property type="entry name" value="Aliph_Amidase/BUP"/>
</dbReference>
<name>A0A443K3F9_9RHOB</name>
<dbReference type="Proteomes" id="UP000284451">
    <property type="component" value="Unassembled WGS sequence"/>
</dbReference>
<accession>A0A443K3F9</accession>
<dbReference type="EMBL" id="SAUY01000033">
    <property type="protein sequence ID" value="RWR27297.1"/>
    <property type="molecule type" value="Genomic_DNA"/>
</dbReference>
<dbReference type="GO" id="GO:0050126">
    <property type="term" value="F:N-carbamoylputrescine amidase activity"/>
    <property type="evidence" value="ECO:0007669"/>
    <property type="project" value="TreeGrafter"/>
</dbReference>
<dbReference type="PANTHER" id="PTHR43674">
    <property type="entry name" value="NITRILASE C965.09-RELATED"/>
    <property type="match status" value="1"/>
</dbReference>
<reference evidence="3 4" key="1">
    <citation type="submission" date="2019-01" db="EMBL/GenBank/DDBJ databases">
        <title>Sinorhodobacter populi sp. nov. isolated from the symptomatic bark tissue of Populus euramericana canker.</title>
        <authorList>
            <person name="Xu G."/>
        </authorList>
    </citation>
    <scope>NUCLEOTIDE SEQUENCE [LARGE SCALE GENOMIC DNA]</scope>
    <source>
        <strain evidence="3 4">07D10-4-3</strain>
    </source>
</reference>
<protein>
    <recommendedName>
        <fullName evidence="2">CN hydrolase domain-containing protein</fullName>
    </recommendedName>
</protein>
<dbReference type="InterPro" id="IPR036526">
    <property type="entry name" value="C-N_Hydrolase_sf"/>
</dbReference>
<keyword evidence="1" id="KW-0378">Hydrolase</keyword>
<dbReference type="Pfam" id="PF00795">
    <property type="entry name" value="CN_hydrolase"/>
    <property type="match status" value="1"/>
</dbReference>
<organism evidence="3 4">
    <name type="scientific">Paenirhodobacter populi</name>
    <dbReference type="NCBI Taxonomy" id="2306993"/>
    <lineage>
        <taxon>Bacteria</taxon>
        <taxon>Pseudomonadati</taxon>
        <taxon>Pseudomonadota</taxon>
        <taxon>Alphaproteobacteria</taxon>
        <taxon>Rhodobacterales</taxon>
        <taxon>Rhodobacter group</taxon>
        <taxon>Paenirhodobacter</taxon>
    </lineage>
</organism>
<dbReference type="PANTHER" id="PTHR43674:SF2">
    <property type="entry name" value="BETA-UREIDOPROPIONASE"/>
    <property type="match status" value="1"/>
</dbReference>
<sequence length="297" mass="31652">MSHLTLAAAQIRCVPGDIGANLALHLDAIAQARAAGVQILLFPELSLTDYLSVPDCGRLMRPLDAAEVLSLAAAAGNMLVSFGMIEAAEGAPCNAQLLVSRGQILHVHRKLYLPQYGSLAEADHYRPGRRLATAATPVAQLATLICADSWNPALVWLIAQQAPDVLLQPVASARSAVGAEFDNPGGWDVNLRHTAMTWGLPVVMCNHCGTRGGLDFWGGSRILDAFGRELIRAGEDEALISATIDTAGAMRARALLPTARDADPALIADLIRRTGLMDDQSSEMLMSDTAREEQARM</sequence>
<dbReference type="SUPFAM" id="SSF56317">
    <property type="entry name" value="Carbon-nitrogen hydrolase"/>
    <property type="match status" value="1"/>
</dbReference>
<dbReference type="InterPro" id="IPR003010">
    <property type="entry name" value="C-N_Hydrolase"/>
</dbReference>
<evidence type="ECO:0000259" key="2">
    <source>
        <dbReference type="PROSITE" id="PS50263"/>
    </source>
</evidence>
<dbReference type="Gene3D" id="3.60.110.10">
    <property type="entry name" value="Carbon-nitrogen hydrolase"/>
    <property type="match status" value="1"/>
</dbReference>
<evidence type="ECO:0000313" key="3">
    <source>
        <dbReference type="EMBL" id="RWR27297.1"/>
    </source>
</evidence>
<dbReference type="GO" id="GO:0033388">
    <property type="term" value="P:putrescine biosynthetic process from arginine"/>
    <property type="evidence" value="ECO:0007669"/>
    <property type="project" value="TreeGrafter"/>
</dbReference>
<evidence type="ECO:0000256" key="1">
    <source>
        <dbReference type="ARBA" id="ARBA00022801"/>
    </source>
</evidence>
<dbReference type="RefSeq" id="WP_128233687.1">
    <property type="nucleotide sequence ID" value="NZ_SAUY01000033.1"/>
</dbReference>